<dbReference type="EMBL" id="BJWL01000007">
    <property type="protein sequence ID" value="GFY90493.1"/>
    <property type="molecule type" value="Genomic_DNA"/>
</dbReference>
<evidence type="ECO:0000313" key="1">
    <source>
        <dbReference type="EMBL" id="GFY90493.1"/>
    </source>
</evidence>
<protein>
    <submittedName>
        <fullName evidence="1">Uncharacterized protein</fullName>
    </submittedName>
</protein>
<evidence type="ECO:0000313" key="2">
    <source>
        <dbReference type="Proteomes" id="UP000585474"/>
    </source>
</evidence>
<keyword evidence="2" id="KW-1185">Reference proteome</keyword>
<gene>
    <name evidence="1" type="ORF">Acr_07g0006900</name>
</gene>
<proteinExistence type="predicted"/>
<dbReference type="AlphaFoldDB" id="A0A7J0EVQ4"/>
<dbReference type="PANTHER" id="PTHR34567">
    <property type="entry name" value="FK506-BINDING-LIKE PROTEIN"/>
    <property type="match status" value="1"/>
</dbReference>
<dbReference type="OrthoDB" id="1899291at2759"/>
<dbReference type="PANTHER" id="PTHR34567:SF3">
    <property type="entry name" value="FK506-BINDING-LIKE PROTEIN"/>
    <property type="match status" value="1"/>
</dbReference>
<accession>A0A7J0EVQ4</accession>
<name>A0A7J0EVQ4_9ERIC</name>
<sequence>MQQKDRIKASGFLRRVECCSILGNWESNVPTWERQFCTLVGSVPWGKVVVAKKYMHCHDNVVKWNDSAGEAAFNDAKERFRAAVNGLPCDIALPDPDVYIDEIDWNPRIDPEMIMDLDREYFNPDEGRDNTMYNSVSVHAVGWHGNLNNGNNKWEGNELKGAGASNDAAQGAKLQSAVKFFFESPWGHDGQNVGPAKEKGWGSAVGNSWGREPWKRLMFMSRGISIALTLLVHARYVRLMDVEMIEDGEIVGIETGVGSYPGIKIMSQNIWILEQMTELGKPWMVGAGREKALINIHQGTKARGFKVMTMGQAIIGGKEEVRSSSSDGFQ</sequence>
<comment type="caution">
    <text evidence="1">The sequence shown here is derived from an EMBL/GenBank/DDBJ whole genome shotgun (WGS) entry which is preliminary data.</text>
</comment>
<organism evidence="1 2">
    <name type="scientific">Actinidia rufa</name>
    <dbReference type="NCBI Taxonomy" id="165716"/>
    <lineage>
        <taxon>Eukaryota</taxon>
        <taxon>Viridiplantae</taxon>
        <taxon>Streptophyta</taxon>
        <taxon>Embryophyta</taxon>
        <taxon>Tracheophyta</taxon>
        <taxon>Spermatophyta</taxon>
        <taxon>Magnoliopsida</taxon>
        <taxon>eudicotyledons</taxon>
        <taxon>Gunneridae</taxon>
        <taxon>Pentapetalae</taxon>
        <taxon>asterids</taxon>
        <taxon>Ericales</taxon>
        <taxon>Actinidiaceae</taxon>
        <taxon>Actinidia</taxon>
    </lineage>
</organism>
<dbReference type="Proteomes" id="UP000585474">
    <property type="component" value="Unassembled WGS sequence"/>
</dbReference>
<reference evidence="1 2" key="1">
    <citation type="submission" date="2019-07" db="EMBL/GenBank/DDBJ databases">
        <title>De Novo Assembly of kiwifruit Actinidia rufa.</title>
        <authorList>
            <person name="Sugita-Konishi S."/>
            <person name="Sato K."/>
            <person name="Mori E."/>
            <person name="Abe Y."/>
            <person name="Kisaki G."/>
            <person name="Hamano K."/>
            <person name="Suezawa K."/>
            <person name="Otani M."/>
            <person name="Fukuda T."/>
            <person name="Manabe T."/>
            <person name="Gomi K."/>
            <person name="Tabuchi M."/>
            <person name="Akimitsu K."/>
            <person name="Kataoka I."/>
        </authorList>
    </citation>
    <scope>NUCLEOTIDE SEQUENCE [LARGE SCALE GENOMIC DNA]</scope>
    <source>
        <strain evidence="2">cv. Fuchu</strain>
    </source>
</reference>